<dbReference type="eggNOG" id="ENOG5033B4S">
    <property type="taxonomic scope" value="Bacteria"/>
</dbReference>
<protein>
    <recommendedName>
        <fullName evidence="3">Spore coat protein CotJA</fullName>
    </recommendedName>
</protein>
<dbReference type="Pfam" id="PF11007">
    <property type="entry name" value="CotJA"/>
    <property type="match status" value="1"/>
</dbReference>
<reference evidence="1" key="1">
    <citation type="submission" date="2009-07" db="EMBL/GenBank/DDBJ databases">
        <authorList>
            <consortium name="US DOE Joint Genome Institute (JGI-PGF)"/>
            <person name="Lucas S."/>
            <person name="Copeland A."/>
            <person name="Lapidus A."/>
            <person name="Glavina del Rio T."/>
            <person name="Tice H."/>
            <person name="Bruce D."/>
            <person name="Goodwin L."/>
            <person name="Pitluck S."/>
            <person name="Larimer F."/>
            <person name="Land M.L."/>
            <person name="Mouttaki H."/>
            <person name="He Z."/>
            <person name="Zhou J."/>
            <person name="Hemme C.L."/>
        </authorList>
    </citation>
    <scope>NUCLEOTIDE SEQUENCE [LARGE SCALE GENOMIC DNA]</scope>
    <source>
        <strain evidence="1">DSM 2782</strain>
    </source>
</reference>
<gene>
    <name evidence="1" type="ORF">Cpap_1023</name>
</gene>
<accession>F1TG21</accession>
<organism evidence="1 2">
    <name type="scientific">Ruminiclostridium papyrosolvens DSM 2782</name>
    <dbReference type="NCBI Taxonomy" id="588581"/>
    <lineage>
        <taxon>Bacteria</taxon>
        <taxon>Bacillati</taxon>
        <taxon>Bacillota</taxon>
        <taxon>Clostridia</taxon>
        <taxon>Eubacteriales</taxon>
        <taxon>Oscillospiraceae</taxon>
        <taxon>Ruminiclostridium</taxon>
    </lineage>
</organism>
<dbReference type="AlphaFoldDB" id="F1TG21"/>
<proteinExistence type="predicted"/>
<dbReference type="OrthoDB" id="9800571at2"/>
<dbReference type="RefSeq" id="WP_004621030.1">
    <property type="nucleotide sequence ID" value="NZ_ACXX02000012.1"/>
</dbReference>
<dbReference type="InterPro" id="IPR020256">
    <property type="entry name" value="Spore_coat_CotJA"/>
</dbReference>
<name>F1TG21_9FIRM</name>
<keyword evidence="2" id="KW-1185">Reference proteome</keyword>
<sequence>MGDLVNEYGYQERDKSPIKPFNPAKIAIAMAYVPDQVWERPYDVNEGLDRGTLFPALDKPFLGGGNRNEY</sequence>
<dbReference type="EMBL" id="ACXX02000012">
    <property type="protein sequence ID" value="EGD46640.1"/>
    <property type="molecule type" value="Genomic_DNA"/>
</dbReference>
<evidence type="ECO:0008006" key="3">
    <source>
        <dbReference type="Google" id="ProtNLM"/>
    </source>
</evidence>
<reference evidence="1" key="2">
    <citation type="submission" date="2011-01" db="EMBL/GenBank/DDBJ databases">
        <title>The Non-contiguous Finished genome of Clostridium papyrosolvens.</title>
        <authorList>
            <person name="Lucas S."/>
            <person name="Copeland A."/>
            <person name="Lapidus A."/>
            <person name="Cheng J.-F."/>
            <person name="Goodwin L."/>
            <person name="Pitluck S."/>
            <person name="Misra M."/>
            <person name="Chertkov O."/>
            <person name="Detter J.C."/>
            <person name="Han C."/>
            <person name="Tapia R."/>
            <person name="Land M."/>
            <person name="Hauser L."/>
            <person name="Kyrpides N."/>
            <person name="Ivanova N."/>
            <person name="Pagani I."/>
            <person name="Mouttaki H."/>
            <person name="He Z."/>
            <person name="Zhou J."/>
            <person name="Hemme C.L."/>
            <person name="Woyke T."/>
        </authorList>
    </citation>
    <scope>NUCLEOTIDE SEQUENCE [LARGE SCALE GENOMIC DNA]</scope>
    <source>
        <strain evidence="1">DSM 2782</strain>
    </source>
</reference>
<dbReference type="Proteomes" id="UP000003860">
    <property type="component" value="Unassembled WGS sequence"/>
</dbReference>
<evidence type="ECO:0000313" key="2">
    <source>
        <dbReference type="Proteomes" id="UP000003860"/>
    </source>
</evidence>
<comment type="caution">
    <text evidence="1">The sequence shown here is derived from an EMBL/GenBank/DDBJ whole genome shotgun (WGS) entry which is preliminary data.</text>
</comment>
<evidence type="ECO:0000313" key="1">
    <source>
        <dbReference type="EMBL" id="EGD46640.1"/>
    </source>
</evidence>
<dbReference type="STRING" id="588581.Cpap_1023"/>